<name>A0AAN7US25_9PEZI</name>
<feature type="region of interest" description="Disordered" evidence="1">
    <location>
        <begin position="72"/>
        <end position="94"/>
    </location>
</feature>
<keyword evidence="3" id="KW-1185">Reference proteome</keyword>
<evidence type="ECO:0000256" key="1">
    <source>
        <dbReference type="SAM" id="MobiDB-lite"/>
    </source>
</evidence>
<evidence type="ECO:0000313" key="2">
    <source>
        <dbReference type="EMBL" id="KAK5626329.1"/>
    </source>
</evidence>
<evidence type="ECO:0000313" key="3">
    <source>
        <dbReference type="Proteomes" id="UP001305414"/>
    </source>
</evidence>
<protein>
    <submittedName>
        <fullName evidence="2">Uncharacterized protein</fullName>
    </submittedName>
</protein>
<dbReference type="AlphaFoldDB" id="A0AAN7US25"/>
<feature type="compositionally biased region" description="Basic and acidic residues" evidence="1">
    <location>
        <begin position="72"/>
        <end position="89"/>
    </location>
</feature>
<accession>A0AAN7US25</accession>
<dbReference type="Proteomes" id="UP001305414">
    <property type="component" value="Unassembled WGS sequence"/>
</dbReference>
<gene>
    <name evidence="2" type="ORF">RRF57_002044</name>
</gene>
<reference evidence="2 3" key="1">
    <citation type="submission" date="2023-10" db="EMBL/GenBank/DDBJ databases">
        <title>Draft genome sequence of Xylaria bambusicola isolate GMP-LS, the root and basal stem rot pathogen of sugarcane in Indonesia.</title>
        <authorList>
            <person name="Selvaraj P."/>
            <person name="Muralishankar V."/>
            <person name="Muruganantham S."/>
            <person name="Sp S."/>
            <person name="Haryani S."/>
            <person name="Lau K.J.X."/>
            <person name="Naqvi N.I."/>
        </authorList>
    </citation>
    <scope>NUCLEOTIDE SEQUENCE [LARGE SCALE GENOMIC DNA]</scope>
    <source>
        <strain evidence="2">GMP-LS</strain>
    </source>
</reference>
<proteinExistence type="predicted"/>
<organism evidence="2 3">
    <name type="scientific">Xylaria bambusicola</name>
    <dbReference type="NCBI Taxonomy" id="326684"/>
    <lineage>
        <taxon>Eukaryota</taxon>
        <taxon>Fungi</taxon>
        <taxon>Dikarya</taxon>
        <taxon>Ascomycota</taxon>
        <taxon>Pezizomycotina</taxon>
        <taxon>Sordariomycetes</taxon>
        <taxon>Xylariomycetidae</taxon>
        <taxon>Xylariales</taxon>
        <taxon>Xylariaceae</taxon>
        <taxon>Xylaria</taxon>
    </lineage>
</organism>
<sequence>MYVCRGDKALWKTSSFPLLYHGFEPHVMKDIIEGASGGHGQVSGRQHSTNNIYARLRTSSVDGQLRLAQTLDYEHDGNQEEENSRRSRDGISITVSMKNRVDGYERAAESDTS</sequence>
<comment type="caution">
    <text evidence="2">The sequence shown here is derived from an EMBL/GenBank/DDBJ whole genome shotgun (WGS) entry which is preliminary data.</text>
</comment>
<dbReference type="EMBL" id="JAWHQM010000003">
    <property type="protein sequence ID" value="KAK5626329.1"/>
    <property type="molecule type" value="Genomic_DNA"/>
</dbReference>